<protein>
    <submittedName>
        <fullName evidence="1">Uncharacterized protein</fullName>
    </submittedName>
</protein>
<reference evidence="1 2" key="1">
    <citation type="submission" date="2019-01" db="EMBL/GenBank/DDBJ databases">
        <title>Sequencing of cultivated peanut Arachis hypogaea provides insights into genome evolution and oil improvement.</title>
        <authorList>
            <person name="Chen X."/>
        </authorList>
    </citation>
    <scope>NUCLEOTIDE SEQUENCE [LARGE SCALE GENOMIC DNA]</scope>
    <source>
        <strain evidence="2">cv. Fuhuasheng</strain>
        <tissue evidence="1">Leaves</tissue>
    </source>
</reference>
<organism evidence="1 2">
    <name type="scientific">Arachis hypogaea</name>
    <name type="common">Peanut</name>
    <dbReference type="NCBI Taxonomy" id="3818"/>
    <lineage>
        <taxon>Eukaryota</taxon>
        <taxon>Viridiplantae</taxon>
        <taxon>Streptophyta</taxon>
        <taxon>Embryophyta</taxon>
        <taxon>Tracheophyta</taxon>
        <taxon>Spermatophyta</taxon>
        <taxon>Magnoliopsida</taxon>
        <taxon>eudicotyledons</taxon>
        <taxon>Gunneridae</taxon>
        <taxon>Pentapetalae</taxon>
        <taxon>rosids</taxon>
        <taxon>fabids</taxon>
        <taxon>Fabales</taxon>
        <taxon>Fabaceae</taxon>
        <taxon>Papilionoideae</taxon>
        <taxon>50 kb inversion clade</taxon>
        <taxon>dalbergioids sensu lato</taxon>
        <taxon>Dalbergieae</taxon>
        <taxon>Pterocarpus clade</taxon>
        <taxon>Arachis</taxon>
    </lineage>
</organism>
<dbReference type="Proteomes" id="UP000289738">
    <property type="component" value="Chromosome A07"/>
</dbReference>
<accession>A0A445CGR8</accession>
<dbReference type="AlphaFoldDB" id="A0A445CGR8"/>
<evidence type="ECO:0000313" key="1">
    <source>
        <dbReference type="EMBL" id="RYR50121.1"/>
    </source>
</evidence>
<name>A0A445CGR8_ARAHY</name>
<comment type="caution">
    <text evidence="1">The sequence shown here is derived from an EMBL/GenBank/DDBJ whole genome shotgun (WGS) entry which is preliminary data.</text>
</comment>
<keyword evidence="2" id="KW-1185">Reference proteome</keyword>
<evidence type="ECO:0000313" key="2">
    <source>
        <dbReference type="Proteomes" id="UP000289738"/>
    </source>
</evidence>
<sequence>MCDSQQNARVCQVFEIKGNVRLRGLMNQERLLYYWATNLYFKNWLVANIINQASNNRSSIHTGDYISMGKHIYRIEKATGVKLSLEEVYTKCYTKMDKN</sequence>
<proteinExistence type="predicted"/>
<gene>
    <name evidence="1" type="ORF">Ahy_A07g036700</name>
</gene>
<dbReference type="EMBL" id="SDMP01000007">
    <property type="protein sequence ID" value="RYR50121.1"/>
    <property type="molecule type" value="Genomic_DNA"/>
</dbReference>